<keyword evidence="1" id="KW-0472">Membrane</keyword>
<sequence length="104" mass="11703">MDPSTLKLEGLTLANKGITLTLASNPETSPILVLVAKRRSIRTIAYDFVTFVHIAYALGILHVPWLFSIRTVTVQEEDNFGASGEFQSSPWFSRHYTSNYLSRK</sequence>
<protein>
    <submittedName>
        <fullName evidence="2">Transmembrane protein, putative</fullName>
    </submittedName>
</protein>
<accession>A0A072U308</accession>
<reference evidence="2 4" key="1">
    <citation type="journal article" date="2011" name="Nature">
        <title>The Medicago genome provides insight into the evolution of rhizobial symbioses.</title>
        <authorList>
            <person name="Young N.D."/>
            <person name="Debelle F."/>
            <person name="Oldroyd G.E."/>
            <person name="Geurts R."/>
            <person name="Cannon S.B."/>
            <person name="Udvardi M.K."/>
            <person name="Benedito V.A."/>
            <person name="Mayer K.F."/>
            <person name="Gouzy J."/>
            <person name="Schoof H."/>
            <person name="Van de Peer Y."/>
            <person name="Proost S."/>
            <person name="Cook D.R."/>
            <person name="Meyers B.C."/>
            <person name="Spannagl M."/>
            <person name="Cheung F."/>
            <person name="De Mita S."/>
            <person name="Krishnakumar V."/>
            <person name="Gundlach H."/>
            <person name="Zhou S."/>
            <person name="Mudge J."/>
            <person name="Bharti A.K."/>
            <person name="Murray J.D."/>
            <person name="Naoumkina M.A."/>
            <person name="Rosen B."/>
            <person name="Silverstein K.A."/>
            <person name="Tang H."/>
            <person name="Rombauts S."/>
            <person name="Zhao P.X."/>
            <person name="Zhou P."/>
            <person name="Barbe V."/>
            <person name="Bardou P."/>
            <person name="Bechner M."/>
            <person name="Bellec A."/>
            <person name="Berger A."/>
            <person name="Berges H."/>
            <person name="Bidwell S."/>
            <person name="Bisseling T."/>
            <person name="Choisne N."/>
            <person name="Couloux A."/>
            <person name="Denny R."/>
            <person name="Deshpande S."/>
            <person name="Dai X."/>
            <person name="Doyle J.J."/>
            <person name="Dudez A.M."/>
            <person name="Farmer A.D."/>
            <person name="Fouteau S."/>
            <person name="Franken C."/>
            <person name="Gibelin C."/>
            <person name="Gish J."/>
            <person name="Goldstein S."/>
            <person name="Gonzalez A.J."/>
            <person name="Green P.J."/>
            <person name="Hallab A."/>
            <person name="Hartog M."/>
            <person name="Hua A."/>
            <person name="Humphray S.J."/>
            <person name="Jeong D.H."/>
            <person name="Jing Y."/>
            <person name="Jocker A."/>
            <person name="Kenton S.M."/>
            <person name="Kim D.J."/>
            <person name="Klee K."/>
            <person name="Lai H."/>
            <person name="Lang C."/>
            <person name="Lin S."/>
            <person name="Macmil S.L."/>
            <person name="Magdelenat G."/>
            <person name="Matthews L."/>
            <person name="McCorrison J."/>
            <person name="Monaghan E.L."/>
            <person name="Mun J.H."/>
            <person name="Najar F.Z."/>
            <person name="Nicholson C."/>
            <person name="Noirot C."/>
            <person name="O'Bleness M."/>
            <person name="Paule C.R."/>
            <person name="Poulain J."/>
            <person name="Prion F."/>
            <person name="Qin B."/>
            <person name="Qu C."/>
            <person name="Retzel E.F."/>
            <person name="Riddle C."/>
            <person name="Sallet E."/>
            <person name="Samain S."/>
            <person name="Samson N."/>
            <person name="Sanders I."/>
            <person name="Saurat O."/>
            <person name="Scarpelli C."/>
            <person name="Schiex T."/>
            <person name="Segurens B."/>
            <person name="Severin A.J."/>
            <person name="Sherrier D.J."/>
            <person name="Shi R."/>
            <person name="Sims S."/>
            <person name="Singer S.R."/>
            <person name="Sinharoy S."/>
            <person name="Sterck L."/>
            <person name="Viollet A."/>
            <person name="Wang B.B."/>
            <person name="Wang K."/>
            <person name="Wang M."/>
            <person name="Wang X."/>
            <person name="Warfsmann J."/>
            <person name="Weissenbach J."/>
            <person name="White D.D."/>
            <person name="White J.D."/>
            <person name="Wiley G.B."/>
            <person name="Wincker P."/>
            <person name="Xing Y."/>
            <person name="Yang L."/>
            <person name="Yao Z."/>
            <person name="Ying F."/>
            <person name="Zhai J."/>
            <person name="Zhou L."/>
            <person name="Zuber A."/>
            <person name="Denarie J."/>
            <person name="Dixon R.A."/>
            <person name="May G.D."/>
            <person name="Schwartz D.C."/>
            <person name="Rogers J."/>
            <person name="Quetier F."/>
            <person name="Town C.D."/>
            <person name="Roe B.A."/>
        </authorList>
    </citation>
    <scope>NUCLEOTIDE SEQUENCE [LARGE SCALE GENOMIC DNA]</scope>
    <source>
        <strain evidence="2">A17</strain>
        <strain evidence="3 4">cv. Jemalong A17</strain>
    </source>
</reference>
<evidence type="ECO:0000313" key="3">
    <source>
        <dbReference type="EnsemblPlants" id="KEH20195"/>
    </source>
</evidence>
<dbReference type="Proteomes" id="UP000002051">
    <property type="component" value="Chromosome 8"/>
</dbReference>
<keyword evidence="4" id="KW-1185">Reference proteome</keyword>
<organism evidence="2 4">
    <name type="scientific">Medicago truncatula</name>
    <name type="common">Barrel medic</name>
    <name type="synonym">Medicago tribuloides</name>
    <dbReference type="NCBI Taxonomy" id="3880"/>
    <lineage>
        <taxon>Eukaryota</taxon>
        <taxon>Viridiplantae</taxon>
        <taxon>Streptophyta</taxon>
        <taxon>Embryophyta</taxon>
        <taxon>Tracheophyta</taxon>
        <taxon>Spermatophyta</taxon>
        <taxon>Magnoliopsida</taxon>
        <taxon>eudicotyledons</taxon>
        <taxon>Gunneridae</taxon>
        <taxon>Pentapetalae</taxon>
        <taxon>rosids</taxon>
        <taxon>fabids</taxon>
        <taxon>Fabales</taxon>
        <taxon>Fabaceae</taxon>
        <taxon>Papilionoideae</taxon>
        <taxon>50 kb inversion clade</taxon>
        <taxon>NPAAA clade</taxon>
        <taxon>Hologalegina</taxon>
        <taxon>IRL clade</taxon>
        <taxon>Trifolieae</taxon>
        <taxon>Medicago</taxon>
    </lineage>
</organism>
<keyword evidence="1" id="KW-1133">Transmembrane helix</keyword>
<reference evidence="3" key="3">
    <citation type="submission" date="2015-04" db="UniProtKB">
        <authorList>
            <consortium name="EnsemblPlants"/>
        </authorList>
    </citation>
    <scope>IDENTIFICATION</scope>
    <source>
        <strain evidence="3">cv. Jemalong A17</strain>
    </source>
</reference>
<evidence type="ECO:0000313" key="2">
    <source>
        <dbReference type="EMBL" id="KEH20195.1"/>
    </source>
</evidence>
<dbReference type="EnsemblPlants" id="KEH20195">
    <property type="protein sequence ID" value="KEH20195"/>
    <property type="gene ID" value="MTR_8g069745"/>
</dbReference>
<evidence type="ECO:0000256" key="1">
    <source>
        <dbReference type="SAM" id="Phobius"/>
    </source>
</evidence>
<evidence type="ECO:0000313" key="4">
    <source>
        <dbReference type="Proteomes" id="UP000002051"/>
    </source>
</evidence>
<dbReference type="EMBL" id="CM001224">
    <property type="protein sequence ID" value="KEH20195.1"/>
    <property type="molecule type" value="Genomic_DNA"/>
</dbReference>
<feature type="transmembrane region" description="Helical" evidence="1">
    <location>
        <begin position="44"/>
        <end position="67"/>
    </location>
</feature>
<dbReference type="AlphaFoldDB" id="A0A072U308"/>
<dbReference type="HOGENOM" id="CLU_2254173_0_0_1"/>
<keyword evidence="1 2" id="KW-0812">Transmembrane</keyword>
<proteinExistence type="predicted"/>
<gene>
    <name evidence="2" type="ordered locus">MTR_8g069745</name>
</gene>
<reference evidence="2 4" key="2">
    <citation type="journal article" date="2014" name="BMC Genomics">
        <title>An improved genome release (version Mt4.0) for the model legume Medicago truncatula.</title>
        <authorList>
            <person name="Tang H."/>
            <person name="Krishnakumar V."/>
            <person name="Bidwell S."/>
            <person name="Rosen B."/>
            <person name="Chan A."/>
            <person name="Zhou S."/>
            <person name="Gentzbittel L."/>
            <person name="Childs K.L."/>
            <person name="Yandell M."/>
            <person name="Gundlach H."/>
            <person name="Mayer K.F."/>
            <person name="Schwartz D.C."/>
            <person name="Town C.D."/>
        </authorList>
    </citation>
    <scope>GENOME REANNOTATION</scope>
    <source>
        <strain evidence="2">A17</strain>
        <strain evidence="3 4">cv. Jemalong A17</strain>
    </source>
</reference>
<name>A0A072U308_MEDTR</name>